<dbReference type="AlphaFoldDB" id="A0AAD9I0Q9"/>
<evidence type="ECO:0000256" key="4">
    <source>
        <dbReference type="ARBA" id="ARBA00023136"/>
    </source>
</evidence>
<feature type="compositionally biased region" description="Polar residues" evidence="6">
    <location>
        <begin position="388"/>
        <end position="397"/>
    </location>
</feature>
<evidence type="ECO:0000256" key="5">
    <source>
        <dbReference type="ARBA" id="ARBA00038359"/>
    </source>
</evidence>
<comment type="caution">
    <text evidence="9">The sequence shown here is derived from an EMBL/GenBank/DDBJ whole genome shotgun (WGS) entry which is preliminary data.</text>
</comment>
<feature type="compositionally biased region" description="Basic and acidic residues" evidence="6">
    <location>
        <begin position="429"/>
        <end position="441"/>
    </location>
</feature>
<feature type="transmembrane region" description="Helical" evidence="7">
    <location>
        <begin position="38"/>
        <end position="59"/>
    </location>
</feature>
<evidence type="ECO:0000256" key="2">
    <source>
        <dbReference type="ARBA" id="ARBA00022692"/>
    </source>
</evidence>
<name>A0AAD9I0Q9_9PEZI</name>
<accession>A0AAD9I0Q9</accession>
<feature type="transmembrane region" description="Helical" evidence="7">
    <location>
        <begin position="186"/>
        <end position="209"/>
    </location>
</feature>
<proteinExistence type="inferred from homology"/>
<feature type="transmembrane region" description="Helical" evidence="7">
    <location>
        <begin position="125"/>
        <end position="147"/>
    </location>
</feature>
<feature type="domain" description="Rhodopsin" evidence="8">
    <location>
        <begin position="25"/>
        <end position="285"/>
    </location>
</feature>
<dbReference type="GO" id="GO:0016020">
    <property type="term" value="C:membrane"/>
    <property type="evidence" value="ECO:0007669"/>
    <property type="project" value="UniProtKB-SubCell"/>
</dbReference>
<feature type="transmembrane region" description="Helical" evidence="7">
    <location>
        <begin position="6"/>
        <end position="26"/>
    </location>
</feature>
<evidence type="ECO:0000256" key="3">
    <source>
        <dbReference type="ARBA" id="ARBA00022989"/>
    </source>
</evidence>
<protein>
    <recommendedName>
        <fullName evidence="8">Rhodopsin domain-containing protein</fullName>
    </recommendedName>
</protein>
<dbReference type="PANTHER" id="PTHR33048">
    <property type="entry name" value="PTH11-LIKE INTEGRAL MEMBRANE PROTEIN (AFU_ORTHOLOGUE AFUA_5G11245)"/>
    <property type="match status" value="1"/>
</dbReference>
<dbReference type="InterPro" id="IPR052337">
    <property type="entry name" value="SAT4-like"/>
</dbReference>
<dbReference type="Proteomes" id="UP001217918">
    <property type="component" value="Unassembled WGS sequence"/>
</dbReference>
<gene>
    <name evidence="9" type="ORF">P8C59_003565</name>
</gene>
<feature type="transmembrane region" description="Helical" evidence="7">
    <location>
        <begin position="221"/>
        <end position="245"/>
    </location>
</feature>
<evidence type="ECO:0000256" key="1">
    <source>
        <dbReference type="ARBA" id="ARBA00004141"/>
    </source>
</evidence>
<reference evidence="9" key="1">
    <citation type="journal article" date="2023" name="Mol. Plant Microbe Interact.">
        <title>Elucidating the Obligate Nature and Biological Capacity of an Invasive Fungal Corn Pathogen.</title>
        <authorList>
            <person name="MacCready J.S."/>
            <person name="Roggenkamp E.M."/>
            <person name="Gdanetz K."/>
            <person name="Chilvers M.I."/>
        </authorList>
    </citation>
    <scope>NUCLEOTIDE SEQUENCE</scope>
    <source>
        <strain evidence="9">PM02</strain>
    </source>
</reference>
<comment type="similarity">
    <text evidence="5">Belongs to the SAT4 family.</text>
</comment>
<dbReference type="EMBL" id="JAQQPM010000002">
    <property type="protein sequence ID" value="KAK2068951.1"/>
    <property type="molecule type" value="Genomic_DNA"/>
</dbReference>
<feature type="transmembrane region" description="Helical" evidence="7">
    <location>
        <begin position="257"/>
        <end position="283"/>
    </location>
</feature>
<keyword evidence="4 7" id="KW-0472">Membrane</keyword>
<keyword evidence="3 7" id="KW-1133">Transmembrane helix</keyword>
<keyword evidence="10" id="KW-1185">Reference proteome</keyword>
<feature type="region of interest" description="Disordered" evidence="6">
    <location>
        <begin position="425"/>
        <end position="464"/>
    </location>
</feature>
<dbReference type="PANTHER" id="PTHR33048:SF47">
    <property type="entry name" value="INTEGRAL MEMBRANE PROTEIN-RELATED"/>
    <property type="match status" value="1"/>
</dbReference>
<evidence type="ECO:0000259" key="8">
    <source>
        <dbReference type="Pfam" id="PF20684"/>
    </source>
</evidence>
<dbReference type="InterPro" id="IPR049326">
    <property type="entry name" value="Rhodopsin_dom_fungi"/>
</dbReference>
<evidence type="ECO:0000256" key="7">
    <source>
        <dbReference type="SAM" id="Phobius"/>
    </source>
</evidence>
<keyword evidence="2 7" id="KW-0812">Transmembrane</keyword>
<feature type="region of interest" description="Disordered" evidence="6">
    <location>
        <begin position="309"/>
        <end position="331"/>
    </location>
</feature>
<evidence type="ECO:0000313" key="10">
    <source>
        <dbReference type="Proteomes" id="UP001217918"/>
    </source>
</evidence>
<comment type="subcellular location">
    <subcellularLocation>
        <location evidence="1">Membrane</location>
        <topology evidence="1">Multi-pass membrane protein</topology>
    </subcellularLocation>
</comment>
<feature type="compositionally biased region" description="Basic and acidic residues" evidence="6">
    <location>
        <begin position="374"/>
        <end position="386"/>
    </location>
</feature>
<dbReference type="Pfam" id="PF20684">
    <property type="entry name" value="Fung_rhodopsin"/>
    <property type="match status" value="1"/>
</dbReference>
<feature type="region of interest" description="Disordered" evidence="6">
    <location>
        <begin position="366"/>
        <end position="402"/>
    </location>
</feature>
<evidence type="ECO:0000313" key="9">
    <source>
        <dbReference type="EMBL" id="KAK2068951.1"/>
    </source>
</evidence>
<organism evidence="9 10">
    <name type="scientific">Phyllachora maydis</name>
    <dbReference type="NCBI Taxonomy" id="1825666"/>
    <lineage>
        <taxon>Eukaryota</taxon>
        <taxon>Fungi</taxon>
        <taxon>Dikarya</taxon>
        <taxon>Ascomycota</taxon>
        <taxon>Pezizomycotina</taxon>
        <taxon>Sordariomycetes</taxon>
        <taxon>Sordariomycetidae</taxon>
        <taxon>Phyllachorales</taxon>
        <taxon>Phyllachoraceae</taxon>
        <taxon>Phyllachora</taxon>
    </lineage>
</organism>
<evidence type="ECO:0000256" key="6">
    <source>
        <dbReference type="SAM" id="MobiDB-lite"/>
    </source>
</evidence>
<sequence length="464" mass="50109">MMRDKTSLYLCIGILQAACWFLYSLRLYTRLVELRKPALDDVVVGLAMITYTVFGAFAVRTLSCGVGHKIYSDAARRDDWSRANLNFFVTELAFVAVGCLLRQACGLMLLRILAPGEPAHRPLRCIIWATVGFMALYSSAFFFVSLFQCSPVSYFWTYVYDTPADPPHGVCMYQQHLSGRWTVMSVLLAVHSLVCCISDWILGAVPFFILRGLQISARRKVLATALLSLGILAGVVALIRAPLIVAADRHIFWDSAGPVAICAALEPAIGIVALCVATLMPFFRRCRPVCRRTSCVGDTAGLYYAGAGGAARGPRPAPTPTPDNRPGDVRGGAWARASRAEKTAADASTARLAALESPPCAVLAGLARSGSDPTRVDSKVSLEKPRTKCSTAHSSSAGGDRGVDFFRDLEMERLDAVIVVQRSWLVEEEPARPRSDRDDGARTLGGEGAGTEAADRSSMPPSPT</sequence>